<accession>A0A5C7HK79</accession>
<protein>
    <submittedName>
        <fullName evidence="1">Uncharacterized protein</fullName>
    </submittedName>
</protein>
<dbReference type="PANTHER" id="PTHR33702:SF2">
    <property type="match status" value="1"/>
</dbReference>
<comment type="caution">
    <text evidence="1">The sequence shown here is derived from an EMBL/GenBank/DDBJ whole genome shotgun (WGS) entry which is preliminary data.</text>
</comment>
<evidence type="ECO:0000313" key="2">
    <source>
        <dbReference type="Proteomes" id="UP000323000"/>
    </source>
</evidence>
<gene>
    <name evidence="1" type="ORF">EZV62_018617</name>
</gene>
<evidence type="ECO:0000313" key="1">
    <source>
        <dbReference type="EMBL" id="TXG57304.1"/>
    </source>
</evidence>
<proteinExistence type="predicted"/>
<name>A0A5C7HK79_9ROSI</name>
<dbReference type="EMBL" id="VAHF01000008">
    <property type="protein sequence ID" value="TXG57304.1"/>
    <property type="molecule type" value="Genomic_DNA"/>
</dbReference>
<organism evidence="1 2">
    <name type="scientific">Acer yangbiense</name>
    <dbReference type="NCBI Taxonomy" id="1000413"/>
    <lineage>
        <taxon>Eukaryota</taxon>
        <taxon>Viridiplantae</taxon>
        <taxon>Streptophyta</taxon>
        <taxon>Embryophyta</taxon>
        <taxon>Tracheophyta</taxon>
        <taxon>Spermatophyta</taxon>
        <taxon>Magnoliopsida</taxon>
        <taxon>eudicotyledons</taxon>
        <taxon>Gunneridae</taxon>
        <taxon>Pentapetalae</taxon>
        <taxon>rosids</taxon>
        <taxon>malvids</taxon>
        <taxon>Sapindales</taxon>
        <taxon>Sapindaceae</taxon>
        <taxon>Hippocastanoideae</taxon>
        <taxon>Acereae</taxon>
        <taxon>Acer</taxon>
    </lineage>
</organism>
<dbReference type="OrthoDB" id="764584at2759"/>
<dbReference type="PANTHER" id="PTHR33702">
    <property type="entry name" value="BNAA09G40010D PROTEIN"/>
    <property type="match status" value="1"/>
</dbReference>
<reference evidence="2" key="1">
    <citation type="journal article" date="2019" name="Gigascience">
        <title>De novo genome assembly of the endangered Acer yangbiense, a plant species with extremely small populations endemic to Yunnan Province, China.</title>
        <authorList>
            <person name="Yang J."/>
            <person name="Wariss H.M."/>
            <person name="Tao L."/>
            <person name="Zhang R."/>
            <person name="Yun Q."/>
            <person name="Hollingsworth P."/>
            <person name="Dao Z."/>
            <person name="Luo G."/>
            <person name="Guo H."/>
            <person name="Ma Y."/>
            <person name="Sun W."/>
        </authorList>
    </citation>
    <scope>NUCLEOTIDE SEQUENCE [LARGE SCALE GENOMIC DNA]</scope>
    <source>
        <strain evidence="2">cv. Malutang</strain>
    </source>
</reference>
<sequence length="150" mass="17471">MDILPMAYYENLKRYLRRRRYKKLSASTNHSYKRKIRVSRFGSPGSNRGRQWRIRRMPRVQLKMVSPIKVLTNFHEAYVNMMIYLANKMANSSHNNIGGIFRGKKVARGRQVALVSSGEEVDSKLVMEIYKRISASQQSSTSTDYLLSTF</sequence>
<dbReference type="Proteomes" id="UP000323000">
    <property type="component" value="Chromosome 8"/>
</dbReference>
<keyword evidence="2" id="KW-1185">Reference proteome</keyword>
<dbReference type="AlphaFoldDB" id="A0A5C7HK79"/>